<organism evidence="2 3">
    <name type="scientific">Neomoorella thermoacetica</name>
    <name type="common">Clostridium thermoaceticum</name>
    <dbReference type="NCBI Taxonomy" id="1525"/>
    <lineage>
        <taxon>Bacteria</taxon>
        <taxon>Bacillati</taxon>
        <taxon>Bacillota</taxon>
        <taxon>Clostridia</taxon>
        <taxon>Neomoorellales</taxon>
        <taxon>Neomoorellaceae</taxon>
        <taxon>Neomoorella</taxon>
    </lineage>
</organism>
<dbReference type="Pfam" id="PF10418">
    <property type="entry name" value="DHODB_Fe-S_bind"/>
    <property type="match status" value="1"/>
</dbReference>
<feature type="domain" description="Dihydroorotate dehydrogenase electron transfer subunit iron-sulphur cluster binding" evidence="1">
    <location>
        <begin position="24"/>
        <end position="54"/>
    </location>
</feature>
<dbReference type="EMBL" id="MDDC01000015">
    <property type="protein sequence ID" value="OIQ58431.1"/>
    <property type="molecule type" value="Genomic_DNA"/>
</dbReference>
<evidence type="ECO:0000313" key="2">
    <source>
        <dbReference type="EMBL" id="OIQ58431.1"/>
    </source>
</evidence>
<dbReference type="Proteomes" id="UP000182811">
    <property type="component" value="Unassembled WGS sequence"/>
</dbReference>
<reference evidence="2 3" key="1">
    <citation type="submission" date="2016-08" db="EMBL/GenBank/DDBJ databases">
        <title>Genome-based comparison of Moorella thermoacetic strains.</title>
        <authorList>
            <person name="Poehlein A."/>
            <person name="Bengelsdorf F.R."/>
            <person name="Esser C."/>
            <person name="Duerre P."/>
            <person name="Daniel R."/>
        </authorList>
    </citation>
    <scope>NUCLEOTIDE SEQUENCE [LARGE SCALE GENOMIC DNA]</scope>
    <source>
        <strain evidence="2 3">DSM 21394</strain>
    </source>
</reference>
<dbReference type="AlphaFoldDB" id="A0A1J5NRJ2"/>
<dbReference type="InterPro" id="IPR039261">
    <property type="entry name" value="FNR_nucleotide-bd"/>
</dbReference>
<dbReference type="PANTHER" id="PTHR43513:SF1">
    <property type="entry name" value="ANAEROBIC SULFITE REDUCTASE SUBUNIT B"/>
    <property type="match status" value="1"/>
</dbReference>
<gene>
    <name evidence="2" type="primary">asrB_2</name>
    <name evidence="2" type="ORF">MOTE_19530</name>
</gene>
<dbReference type="InterPro" id="IPR050353">
    <property type="entry name" value="PyrK_electron_transfer"/>
</dbReference>
<dbReference type="Gene3D" id="2.10.240.10">
    <property type="entry name" value="Dihydroorotate dehydrogenase, electron transfer subunit"/>
    <property type="match status" value="1"/>
</dbReference>
<comment type="caution">
    <text evidence="2">The sequence shown here is derived from an EMBL/GenBank/DDBJ whole genome shotgun (WGS) entry which is preliminary data.</text>
</comment>
<name>A0A1J5NRJ2_NEOTH</name>
<dbReference type="InterPro" id="IPR037117">
    <property type="entry name" value="Dihydroorotate_DH_ele_sf"/>
</dbReference>
<protein>
    <submittedName>
        <fullName evidence="2">Anaerobic sulfite reductase subunit B</fullName>
    </submittedName>
</protein>
<dbReference type="PANTHER" id="PTHR43513">
    <property type="entry name" value="DIHYDROOROTATE DEHYDROGENASE B (NAD(+)), ELECTRON TRANSFER SUBUNIT"/>
    <property type="match status" value="1"/>
</dbReference>
<evidence type="ECO:0000313" key="3">
    <source>
        <dbReference type="Proteomes" id="UP000182811"/>
    </source>
</evidence>
<evidence type="ECO:0000259" key="1">
    <source>
        <dbReference type="Pfam" id="PF10418"/>
    </source>
</evidence>
<sequence>MIKFTVAEFIKCQVKPEQIWVSLERRMHCGLGKCGHCKINDVYVCLEGPVFNYRRARDLID</sequence>
<dbReference type="SUPFAM" id="SSF52343">
    <property type="entry name" value="Ferredoxin reductase-like, C-terminal NADP-linked domain"/>
    <property type="match status" value="1"/>
</dbReference>
<accession>A0A1J5NRJ2</accession>
<dbReference type="InterPro" id="IPR019480">
    <property type="entry name" value="Dihydroorotate_DH_Fe-S-bd"/>
</dbReference>
<proteinExistence type="predicted"/>